<evidence type="ECO:0000259" key="5">
    <source>
        <dbReference type="SMART" id="SM00387"/>
    </source>
</evidence>
<dbReference type="Gene3D" id="2.60.40.10">
    <property type="entry name" value="Immunoglobulins"/>
    <property type="match status" value="1"/>
</dbReference>
<dbReference type="InterPro" id="IPR015943">
    <property type="entry name" value="WD40/YVTN_repeat-like_dom_sf"/>
</dbReference>
<protein>
    <submittedName>
        <fullName evidence="6">Signal transduction histidine kinase/ligand-binding sensor domain-containing protein</fullName>
    </submittedName>
</protein>
<dbReference type="InterPro" id="IPR036890">
    <property type="entry name" value="HATPase_C_sf"/>
</dbReference>
<dbReference type="PANTHER" id="PTHR24421">
    <property type="entry name" value="NITRATE/NITRITE SENSOR PROTEIN NARX-RELATED"/>
    <property type="match status" value="1"/>
</dbReference>
<sequence>MRTCLTAFALTGGLLCNLHAANLKQLPQFTRTAWRVQDGLPENTVQAIQQASAGYLWIGTTGGGARFDGARMTPISVVDGSIFSMAATRDGSIWLGTEGSGLFHLHHGVTTPFSAAQGLTDGFVRAILEDRNGRIWVGTDNGLFWIEGDRARQVDTAQFGNPLSVHALMEDSSGRVWVGGSKLLVFGPSLSTGAPQGRIVQHTLPGAFSENRIKCMLEARDHTIWIGTVGGLDRLVEGNFVRVPGIVGTVRTMLQTSDGLFWVGTIGHGLYVRRQEDAFTRIGGEGLGGINTVLALFEDDSQQLWIGSQDGLFRMRRTPIRIIPLPGDTAPDFATISNDQGNSLWVVSSQVFHIQDGVARPFTFPGLAGVTIRNIFRDRAGTLWFGTDGGGVYHETVSGLVHFLAPSRLVNNFVRGFLESSDGTIWIATDEGVSRIRGETVENLRMSDGLAYFSTRSLLEDKDGDIWIGTERGLSRWHRGRFVQDSTTVALQHEKIWSLLETSDGSLWFGTRDHGVYRKTASHLEHLSVSQGLASDRIYQLLEGPGKRVWLSGPSVLSSFLLNQPNSTSEGHLASTVYELPESASGTQMYGGRQPSGVVDPQGNVWFPSTRGAVEAIDGRSANQRPPRIEITGIVANGQPLDTRTTDLVLPPSLSRLEISFAPLLLRPQAGVRFRYRLEGFDPEWIDGGPGRLAAYTSLPAGSYRFRVQVFEANAPDRLSETALAIRIHPHFYKTPWFVGACLIASGLLAWGIYEGRLRQIRLRFAAVIEERSRLAREMHDTVIQGCTGVSALLEAMSSLESANQPLRDDLLNHARAQVRSTIDEARQAVWNLRHNTQLCEDLPVRLQRLAAQVQQDLSTEVICNTDGPNIPLGDFAARELLMVVREAVYNAAIHGTPTQVAISLLSLPESISIEVRDDGIGFQPDLSAARAGLHYGIAGMRERVERMKGEFTLASEMGKGTTVRAAIRRVHLTPRRSQDAESL</sequence>
<evidence type="ECO:0000256" key="3">
    <source>
        <dbReference type="ARBA" id="ARBA00023012"/>
    </source>
</evidence>
<dbReference type="InterPro" id="IPR050482">
    <property type="entry name" value="Sensor_HK_TwoCompSys"/>
</dbReference>
<dbReference type="SUPFAM" id="SSF55874">
    <property type="entry name" value="ATPase domain of HSP90 chaperone/DNA topoisomerase II/histidine kinase"/>
    <property type="match status" value="1"/>
</dbReference>
<proteinExistence type="predicted"/>
<feature type="domain" description="Histidine kinase/HSP90-like ATPase" evidence="5">
    <location>
        <begin position="876"/>
        <end position="972"/>
    </location>
</feature>
<dbReference type="InterPro" id="IPR011110">
    <property type="entry name" value="Reg_prop"/>
</dbReference>
<name>A0A852V9D8_9BACT</name>
<dbReference type="Gene3D" id="3.30.565.10">
    <property type="entry name" value="Histidine kinase-like ATPase, C-terminal domain"/>
    <property type="match status" value="1"/>
</dbReference>
<dbReference type="Gene3D" id="1.20.5.1930">
    <property type="match status" value="1"/>
</dbReference>
<dbReference type="GO" id="GO:0000155">
    <property type="term" value="F:phosphorelay sensor kinase activity"/>
    <property type="evidence" value="ECO:0007669"/>
    <property type="project" value="InterPro"/>
</dbReference>
<dbReference type="Pfam" id="PF07494">
    <property type="entry name" value="Reg_prop"/>
    <property type="match status" value="7"/>
</dbReference>
<dbReference type="Pfam" id="PF07495">
    <property type="entry name" value="Y_Y_Y"/>
    <property type="match status" value="1"/>
</dbReference>
<dbReference type="CDD" id="cd16917">
    <property type="entry name" value="HATPase_UhpB-NarQ-NarX-like"/>
    <property type="match status" value="1"/>
</dbReference>
<comment type="caution">
    <text evidence="6">The sequence shown here is derived from an EMBL/GenBank/DDBJ whole genome shotgun (WGS) entry which is preliminary data.</text>
</comment>
<dbReference type="Proteomes" id="UP000564385">
    <property type="component" value="Unassembled WGS sequence"/>
</dbReference>
<evidence type="ECO:0000256" key="1">
    <source>
        <dbReference type="ARBA" id="ARBA00022679"/>
    </source>
</evidence>
<feature type="signal peptide" evidence="4">
    <location>
        <begin position="1"/>
        <end position="20"/>
    </location>
</feature>
<dbReference type="Pfam" id="PF07730">
    <property type="entry name" value="HisKA_3"/>
    <property type="match status" value="1"/>
</dbReference>
<dbReference type="InterPro" id="IPR011123">
    <property type="entry name" value="Y_Y_Y"/>
</dbReference>
<dbReference type="Pfam" id="PF02518">
    <property type="entry name" value="HATPase_c"/>
    <property type="match status" value="1"/>
</dbReference>
<keyword evidence="2 6" id="KW-0418">Kinase</keyword>
<dbReference type="GO" id="GO:0046983">
    <property type="term" value="F:protein dimerization activity"/>
    <property type="evidence" value="ECO:0007669"/>
    <property type="project" value="InterPro"/>
</dbReference>
<feature type="chain" id="PRO_5032968086" evidence="4">
    <location>
        <begin position="21"/>
        <end position="984"/>
    </location>
</feature>
<gene>
    <name evidence="6" type="ORF">HDF08_000064</name>
</gene>
<dbReference type="InterPro" id="IPR013783">
    <property type="entry name" value="Ig-like_fold"/>
</dbReference>
<dbReference type="EMBL" id="JACCCU010000001">
    <property type="protein sequence ID" value="NYF87997.1"/>
    <property type="molecule type" value="Genomic_DNA"/>
</dbReference>
<evidence type="ECO:0000313" key="6">
    <source>
        <dbReference type="EMBL" id="NYF87997.1"/>
    </source>
</evidence>
<accession>A0A852V9D8</accession>
<dbReference type="GO" id="GO:0016020">
    <property type="term" value="C:membrane"/>
    <property type="evidence" value="ECO:0007669"/>
    <property type="project" value="InterPro"/>
</dbReference>
<keyword evidence="3" id="KW-0902">Two-component regulatory system</keyword>
<reference evidence="6 7" key="1">
    <citation type="submission" date="2020-07" db="EMBL/GenBank/DDBJ databases">
        <title>Genomic Encyclopedia of Type Strains, Phase IV (KMG-V): Genome sequencing to study the core and pangenomes of soil and plant-associated prokaryotes.</title>
        <authorList>
            <person name="Whitman W."/>
        </authorList>
    </citation>
    <scope>NUCLEOTIDE SEQUENCE [LARGE SCALE GENOMIC DNA]</scope>
    <source>
        <strain evidence="6 7">M8UP22</strain>
    </source>
</reference>
<dbReference type="SMART" id="SM00387">
    <property type="entry name" value="HATPase_c"/>
    <property type="match status" value="1"/>
</dbReference>
<evidence type="ECO:0000313" key="7">
    <source>
        <dbReference type="Proteomes" id="UP000564385"/>
    </source>
</evidence>
<dbReference type="SUPFAM" id="SSF63829">
    <property type="entry name" value="Calcium-dependent phosphotriesterase"/>
    <property type="match status" value="3"/>
</dbReference>
<dbReference type="PANTHER" id="PTHR24421:SF62">
    <property type="entry name" value="SENSORY TRANSDUCTION HISTIDINE KINASE"/>
    <property type="match status" value="1"/>
</dbReference>
<dbReference type="AlphaFoldDB" id="A0A852V9D8"/>
<keyword evidence="1" id="KW-0808">Transferase</keyword>
<dbReference type="Gene3D" id="2.130.10.10">
    <property type="entry name" value="YVTN repeat-like/Quinoprotein amine dehydrogenase"/>
    <property type="match status" value="3"/>
</dbReference>
<keyword evidence="4" id="KW-0732">Signal</keyword>
<dbReference type="InterPro" id="IPR011712">
    <property type="entry name" value="Sig_transdc_His_kin_sub3_dim/P"/>
</dbReference>
<dbReference type="InterPro" id="IPR003594">
    <property type="entry name" value="HATPase_dom"/>
</dbReference>
<evidence type="ECO:0000256" key="2">
    <source>
        <dbReference type="ARBA" id="ARBA00022777"/>
    </source>
</evidence>
<organism evidence="6 7">
    <name type="scientific">Tunturiibacter lichenicola</name>
    <dbReference type="NCBI Taxonomy" id="2051959"/>
    <lineage>
        <taxon>Bacteria</taxon>
        <taxon>Pseudomonadati</taxon>
        <taxon>Acidobacteriota</taxon>
        <taxon>Terriglobia</taxon>
        <taxon>Terriglobales</taxon>
        <taxon>Acidobacteriaceae</taxon>
        <taxon>Tunturiibacter</taxon>
    </lineage>
</organism>
<evidence type="ECO:0000256" key="4">
    <source>
        <dbReference type="SAM" id="SignalP"/>
    </source>
</evidence>